<dbReference type="Pfam" id="PF00067">
    <property type="entry name" value="p450"/>
    <property type="match status" value="2"/>
</dbReference>
<dbReference type="InterPro" id="IPR036396">
    <property type="entry name" value="Cyt_P450_sf"/>
</dbReference>
<evidence type="ECO:0000256" key="12">
    <source>
        <dbReference type="ARBA" id="ARBA00023033"/>
    </source>
</evidence>
<sequence>MPEPEHHVNSRRQINNIPSVPALPFIGHMLKFFWRSQEDLWKFQRQLCKDYYPIYKLWCGPIAFVSIHHPDDLEKVLSSTKEHLSKGYLYDSLIPWLGTGLLTSEGIKWHKRRKILTPTFHFNILKQFVEILINEGNRMVKFLKDTNGSVNDLMFLVSHHTMNAIVETAMGTSLQEMDEFQQYHQAIHDMGKIVIYRVLKPWLASNLIFSLTSMGKRQDKNLKILHGFTEKIIKERKQYHERTNGRYLKYFDDMTETDDEKIIGIKKRRLAMLDLLIAAVRNNEMNDLDIREEVDTFVFEGLSSTYLDIKSSETHLVPSGTILHLNIYDIHRDPNFWPNPDVFDPDRFLLEKIQKRHPYSYLPFSAGPRNCIGQRFAMMELKAIMATLIYNFYLEPIDYLKDLQFKTDLISRVTQPIRIRFIPINPVAGYGAVKPATSSVHSRSSGFAPGEQDDRETRSKYFNLSSLPTTSLHPSRCANFTQIARLLLTNRKTQHCIYDVNNADYAGNDGY</sequence>
<keyword evidence="12 15" id="KW-0503">Monooxygenase</keyword>
<evidence type="ECO:0000256" key="3">
    <source>
        <dbReference type="ARBA" id="ARBA00004174"/>
    </source>
</evidence>
<reference evidence="17" key="1">
    <citation type="journal article" date="2011" name="PLoS Genet.">
        <title>The genome sequence of the leaf-cutter ant Atta cephalotes reveals insights into its obligate symbiotic lifestyle.</title>
        <authorList>
            <person name="Suen G."/>
            <person name="Teiling C."/>
            <person name="Li L."/>
            <person name="Holt C."/>
            <person name="Abouheif E."/>
            <person name="Bornberg-Bauer E."/>
            <person name="Bouffard P."/>
            <person name="Caldera E.J."/>
            <person name="Cash E."/>
            <person name="Cavanaugh A."/>
            <person name="Denas O."/>
            <person name="Elhaik E."/>
            <person name="Fave M.J."/>
            <person name="Gadau J."/>
            <person name="Gibson J.D."/>
            <person name="Graur D."/>
            <person name="Grubbs K.J."/>
            <person name="Hagen D.E."/>
            <person name="Harkins T.T."/>
            <person name="Helmkampf M."/>
            <person name="Hu H."/>
            <person name="Johnson B.R."/>
            <person name="Kim J."/>
            <person name="Marsh S.E."/>
            <person name="Moeller J.A."/>
            <person name="Munoz-Torres M.C."/>
            <person name="Murphy M.C."/>
            <person name="Naughton M.C."/>
            <person name="Nigam S."/>
            <person name="Overson R."/>
            <person name="Rajakumar R."/>
            <person name="Reese J.T."/>
            <person name="Scott J.J."/>
            <person name="Smith C.R."/>
            <person name="Tao S."/>
            <person name="Tsutsui N.D."/>
            <person name="Viljakainen L."/>
            <person name="Wissler L."/>
            <person name="Yandell M.D."/>
            <person name="Zimmer F."/>
            <person name="Taylor J."/>
            <person name="Slater S.C."/>
            <person name="Clifton S.W."/>
            <person name="Warren W.C."/>
            <person name="Elsik C.G."/>
            <person name="Smith C.D."/>
            <person name="Weinstock G.M."/>
            <person name="Gerardo N.M."/>
            <person name="Currie C.R."/>
        </authorList>
    </citation>
    <scope>NUCLEOTIDE SEQUENCE [LARGE SCALE GENOMIC DNA]</scope>
</reference>
<keyword evidence="8" id="KW-0256">Endoplasmic reticulum</keyword>
<evidence type="ECO:0008006" key="18">
    <source>
        <dbReference type="Google" id="ProtNLM"/>
    </source>
</evidence>
<dbReference type="PROSITE" id="PS00086">
    <property type="entry name" value="CYTOCHROME_P450"/>
    <property type="match status" value="1"/>
</dbReference>
<evidence type="ECO:0000256" key="7">
    <source>
        <dbReference type="ARBA" id="ARBA00022723"/>
    </source>
</evidence>
<keyword evidence="11 14" id="KW-0408">Iron</keyword>
<comment type="cofactor">
    <cofactor evidence="1 14">
        <name>heme</name>
        <dbReference type="ChEBI" id="CHEBI:30413"/>
    </cofactor>
</comment>
<keyword evidence="13" id="KW-0472">Membrane</keyword>
<dbReference type="Gene3D" id="1.10.630.10">
    <property type="entry name" value="Cytochrome P450"/>
    <property type="match status" value="2"/>
</dbReference>
<dbReference type="AlphaFoldDB" id="A0A158P3G6"/>
<dbReference type="EMBL" id="ADTU01007899">
    <property type="status" value="NOT_ANNOTATED_CDS"/>
    <property type="molecule type" value="Genomic_DNA"/>
</dbReference>
<evidence type="ECO:0000256" key="1">
    <source>
        <dbReference type="ARBA" id="ARBA00001971"/>
    </source>
</evidence>
<dbReference type="PANTHER" id="PTHR24291:SF189">
    <property type="entry name" value="CYTOCHROME P450 4C3-RELATED"/>
    <property type="match status" value="1"/>
</dbReference>
<comment type="similarity">
    <text evidence="5 15">Belongs to the cytochrome P450 family.</text>
</comment>
<keyword evidence="6 14" id="KW-0349">Heme</keyword>
<dbReference type="EMBL" id="ADTU01007898">
    <property type="status" value="NOT_ANNOTATED_CDS"/>
    <property type="molecule type" value="Genomic_DNA"/>
</dbReference>
<keyword evidence="10 15" id="KW-0560">Oxidoreductase</keyword>
<feature type="binding site" description="axial binding residue" evidence="14">
    <location>
        <position position="371"/>
    </location>
    <ligand>
        <name>heme</name>
        <dbReference type="ChEBI" id="CHEBI:30413"/>
    </ligand>
    <ligandPart>
        <name>Fe</name>
        <dbReference type="ChEBI" id="CHEBI:18248"/>
    </ligandPart>
</feature>
<dbReference type="PANTHER" id="PTHR24291">
    <property type="entry name" value="CYTOCHROME P450 FAMILY 4"/>
    <property type="match status" value="1"/>
</dbReference>
<dbReference type="InterPro" id="IPR001128">
    <property type="entry name" value="Cyt_P450"/>
</dbReference>
<dbReference type="PRINTS" id="PR00463">
    <property type="entry name" value="EP450I"/>
</dbReference>
<comment type="function">
    <text evidence="2">May be involved in the metabolism of insect hormones and in the breakdown of synthetic insecticides.</text>
</comment>
<protein>
    <recommendedName>
        <fullName evidence="18">Cytochrome P450</fullName>
    </recommendedName>
</protein>
<accession>A0A158P3G6</accession>
<evidence type="ECO:0000256" key="4">
    <source>
        <dbReference type="ARBA" id="ARBA00004406"/>
    </source>
</evidence>
<dbReference type="eggNOG" id="KOG0157">
    <property type="taxonomic scope" value="Eukaryota"/>
</dbReference>
<keyword evidence="9" id="KW-0492">Microsome</keyword>
<dbReference type="GO" id="GO:0004497">
    <property type="term" value="F:monooxygenase activity"/>
    <property type="evidence" value="ECO:0007669"/>
    <property type="project" value="UniProtKB-KW"/>
</dbReference>
<evidence type="ECO:0000313" key="17">
    <source>
        <dbReference type="Proteomes" id="UP000005205"/>
    </source>
</evidence>
<dbReference type="EnsemblMetazoa" id="XM_012208934.1">
    <property type="protein sequence ID" value="XP_012064324.1"/>
    <property type="gene ID" value="LOC105627656"/>
</dbReference>
<dbReference type="GO" id="GO:0020037">
    <property type="term" value="F:heme binding"/>
    <property type="evidence" value="ECO:0007669"/>
    <property type="project" value="InterPro"/>
</dbReference>
<name>A0A158P3G6_ATTCE</name>
<dbReference type="GO" id="GO:0005789">
    <property type="term" value="C:endoplasmic reticulum membrane"/>
    <property type="evidence" value="ECO:0007669"/>
    <property type="project" value="UniProtKB-SubCell"/>
</dbReference>
<reference evidence="16" key="2">
    <citation type="submission" date="2016-04" db="UniProtKB">
        <authorList>
            <consortium name="EnsemblMetazoa"/>
        </authorList>
    </citation>
    <scope>IDENTIFICATION</scope>
</reference>
<gene>
    <name evidence="16" type="primary">105627656</name>
</gene>
<evidence type="ECO:0000256" key="15">
    <source>
        <dbReference type="RuleBase" id="RU000461"/>
    </source>
</evidence>
<evidence type="ECO:0000256" key="13">
    <source>
        <dbReference type="ARBA" id="ARBA00023136"/>
    </source>
</evidence>
<keyword evidence="17" id="KW-1185">Reference proteome</keyword>
<dbReference type="GO" id="GO:0016705">
    <property type="term" value="F:oxidoreductase activity, acting on paired donors, with incorporation or reduction of molecular oxygen"/>
    <property type="evidence" value="ECO:0007669"/>
    <property type="project" value="InterPro"/>
</dbReference>
<evidence type="ECO:0000313" key="16">
    <source>
        <dbReference type="EnsemblMetazoa" id="XP_012064324.1"/>
    </source>
</evidence>
<dbReference type="EMBL" id="ADTU01007897">
    <property type="status" value="NOT_ANNOTATED_CDS"/>
    <property type="molecule type" value="Genomic_DNA"/>
</dbReference>
<evidence type="ECO:0000256" key="8">
    <source>
        <dbReference type="ARBA" id="ARBA00022824"/>
    </source>
</evidence>
<organism evidence="16 17">
    <name type="scientific">Atta cephalotes</name>
    <name type="common">Leafcutter ant</name>
    <dbReference type="NCBI Taxonomy" id="12957"/>
    <lineage>
        <taxon>Eukaryota</taxon>
        <taxon>Metazoa</taxon>
        <taxon>Ecdysozoa</taxon>
        <taxon>Arthropoda</taxon>
        <taxon>Hexapoda</taxon>
        <taxon>Insecta</taxon>
        <taxon>Pterygota</taxon>
        <taxon>Neoptera</taxon>
        <taxon>Endopterygota</taxon>
        <taxon>Hymenoptera</taxon>
        <taxon>Apocrita</taxon>
        <taxon>Aculeata</taxon>
        <taxon>Formicoidea</taxon>
        <taxon>Formicidae</taxon>
        <taxon>Myrmicinae</taxon>
        <taxon>Atta</taxon>
    </lineage>
</organism>
<dbReference type="InterPro" id="IPR050196">
    <property type="entry name" value="Cytochrome_P450_Monoox"/>
</dbReference>
<dbReference type="OrthoDB" id="1470350at2759"/>
<dbReference type="STRING" id="12957.A0A158P3G6"/>
<evidence type="ECO:0000256" key="2">
    <source>
        <dbReference type="ARBA" id="ARBA00003690"/>
    </source>
</evidence>
<dbReference type="InterPro" id="IPR017972">
    <property type="entry name" value="Cyt_P450_CS"/>
</dbReference>
<evidence type="ECO:0000256" key="9">
    <source>
        <dbReference type="ARBA" id="ARBA00022848"/>
    </source>
</evidence>
<evidence type="ECO:0000256" key="14">
    <source>
        <dbReference type="PIRSR" id="PIRSR602401-1"/>
    </source>
</evidence>
<evidence type="ECO:0000256" key="5">
    <source>
        <dbReference type="ARBA" id="ARBA00010617"/>
    </source>
</evidence>
<keyword evidence="7 14" id="KW-0479">Metal-binding</keyword>
<dbReference type="KEGG" id="acep:105627656"/>
<dbReference type="Proteomes" id="UP000005205">
    <property type="component" value="Unassembled WGS sequence"/>
</dbReference>
<evidence type="ECO:0000256" key="6">
    <source>
        <dbReference type="ARBA" id="ARBA00022617"/>
    </source>
</evidence>
<dbReference type="EMBL" id="ADTU01007896">
    <property type="status" value="NOT_ANNOTATED_CDS"/>
    <property type="molecule type" value="Genomic_DNA"/>
</dbReference>
<evidence type="ECO:0000256" key="10">
    <source>
        <dbReference type="ARBA" id="ARBA00023002"/>
    </source>
</evidence>
<dbReference type="SUPFAM" id="SSF48264">
    <property type="entry name" value="Cytochrome P450"/>
    <property type="match status" value="1"/>
</dbReference>
<dbReference type="GO" id="GO:0005506">
    <property type="term" value="F:iron ion binding"/>
    <property type="evidence" value="ECO:0007669"/>
    <property type="project" value="InterPro"/>
</dbReference>
<proteinExistence type="inferred from homology"/>
<dbReference type="InParanoid" id="A0A158P3G6"/>
<evidence type="ECO:0000256" key="11">
    <source>
        <dbReference type="ARBA" id="ARBA00023004"/>
    </source>
</evidence>
<comment type="subcellular location">
    <subcellularLocation>
        <location evidence="4">Endoplasmic reticulum membrane</location>
        <topology evidence="4">Peripheral membrane protein</topology>
    </subcellularLocation>
    <subcellularLocation>
        <location evidence="3">Microsome membrane</location>
        <topology evidence="3">Peripheral membrane protein</topology>
    </subcellularLocation>
</comment>
<dbReference type="InterPro" id="IPR002401">
    <property type="entry name" value="Cyt_P450_E_grp-I"/>
</dbReference>